<dbReference type="Proteomes" id="UP000004994">
    <property type="component" value="Chromosome 12"/>
</dbReference>
<accession>A0A3Q7J9N4</accession>
<dbReference type="STRING" id="4081.A0A3Q7J9N4"/>
<dbReference type="PaxDb" id="4081-Solyc12g042860.1.1"/>
<proteinExistence type="predicted"/>
<dbReference type="AlphaFoldDB" id="A0A3Q7J9N4"/>
<name>A0A3Q7J9N4_SOLLC</name>
<reference evidence="1" key="2">
    <citation type="submission" date="2019-01" db="UniProtKB">
        <authorList>
            <consortium name="EnsemblPlants"/>
        </authorList>
    </citation>
    <scope>IDENTIFICATION</scope>
    <source>
        <strain evidence="1">cv. Heinz 1706</strain>
    </source>
</reference>
<evidence type="ECO:0000313" key="1">
    <source>
        <dbReference type="EnsemblPlants" id="Solyc12g042860.2.1"/>
    </source>
</evidence>
<protein>
    <recommendedName>
        <fullName evidence="3">Reverse transcriptase Ty1/copia-type domain-containing protein</fullName>
    </recommendedName>
</protein>
<evidence type="ECO:0000313" key="2">
    <source>
        <dbReference type="Proteomes" id="UP000004994"/>
    </source>
</evidence>
<dbReference type="Gramene" id="Solyc12g042860.2.1">
    <property type="protein sequence ID" value="Solyc12g042860.2.1"/>
    <property type="gene ID" value="Solyc12g042860.2"/>
</dbReference>
<dbReference type="CDD" id="cd09272">
    <property type="entry name" value="RNase_HI_RT_Ty1"/>
    <property type="match status" value="1"/>
</dbReference>
<dbReference type="InParanoid" id="A0A3Q7J9N4"/>
<dbReference type="SUPFAM" id="SSF56672">
    <property type="entry name" value="DNA/RNA polymerases"/>
    <property type="match status" value="1"/>
</dbReference>
<keyword evidence="2" id="KW-1185">Reference proteome</keyword>
<dbReference type="InterPro" id="IPR043502">
    <property type="entry name" value="DNA/RNA_pol_sf"/>
</dbReference>
<dbReference type="EnsemblPlants" id="Solyc12g042860.2.1">
    <property type="protein sequence ID" value="Solyc12g042860.2.1"/>
    <property type="gene ID" value="Solyc12g042860.2"/>
</dbReference>
<dbReference type="PANTHER" id="PTHR11439">
    <property type="entry name" value="GAG-POL-RELATED RETROTRANSPOSON"/>
    <property type="match status" value="1"/>
</dbReference>
<evidence type="ECO:0008006" key="3">
    <source>
        <dbReference type="Google" id="ProtNLM"/>
    </source>
</evidence>
<sequence length="456" mass="50977">MGLSSSKPVGAPIELNKKLTTTEFDLHFSPADKHDKLLKDPGVYQKLIGRLLYLTITRPDIAFSVQLLSQFMHSPKTSHMDATMRVVRYIKQSPGLGIFMTSAVDNQLKAYCDADWASCPNNRKSITGYIVTYGESLISWKSKKQSTISRSSAEEEYRSLASTVAEIVWLVGIFRELGMQVELLESKQFFSLLLSIIDLPYILLLFSIVDQLIYLTWSSFEWHQETRGFVGCLLEIEGGFGWHFYQNGRWFGVMKKMAWWCAFGMKKWVNFRGCRKREHRQCLDRSLFGEKSGKGGDGGLGLLLSGKFGYGAVWSEKRDCDGCFWQVFGLLFGVNFLEGSSTPEEISSLGLSNINYIPPNQSVSSIPDNDDVHSEEVSGFEDFTTKPPDILLKRTSRGVNDTGGVSSPQMMDDSVAKENVATQFNSSNPDEAIVSHKHMDCATVDDAAENSDVAGK</sequence>
<organism evidence="1">
    <name type="scientific">Solanum lycopersicum</name>
    <name type="common">Tomato</name>
    <name type="synonym">Lycopersicon esculentum</name>
    <dbReference type="NCBI Taxonomy" id="4081"/>
    <lineage>
        <taxon>Eukaryota</taxon>
        <taxon>Viridiplantae</taxon>
        <taxon>Streptophyta</taxon>
        <taxon>Embryophyta</taxon>
        <taxon>Tracheophyta</taxon>
        <taxon>Spermatophyta</taxon>
        <taxon>Magnoliopsida</taxon>
        <taxon>eudicotyledons</taxon>
        <taxon>Gunneridae</taxon>
        <taxon>Pentapetalae</taxon>
        <taxon>asterids</taxon>
        <taxon>lamiids</taxon>
        <taxon>Solanales</taxon>
        <taxon>Solanaceae</taxon>
        <taxon>Solanoideae</taxon>
        <taxon>Solaneae</taxon>
        <taxon>Solanum</taxon>
        <taxon>Solanum subgen. Lycopersicon</taxon>
    </lineage>
</organism>
<reference evidence="1" key="1">
    <citation type="journal article" date="2012" name="Nature">
        <title>The tomato genome sequence provides insights into fleshy fruit evolution.</title>
        <authorList>
            <consortium name="Tomato Genome Consortium"/>
        </authorList>
    </citation>
    <scope>NUCLEOTIDE SEQUENCE [LARGE SCALE GENOMIC DNA]</scope>
    <source>
        <strain evidence="1">cv. Heinz 1706</strain>
    </source>
</reference>
<dbReference type="PANTHER" id="PTHR11439:SF478">
    <property type="entry name" value="REVERSE TRANSCRIPTASE TY1_COPIA-TYPE DOMAIN-CONTAINING PROTEIN"/>
    <property type="match status" value="1"/>
</dbReference>